<keyword evidence="2" id="KW-1185">Reference proteome</keyword>
<accession>A0A511JMN5</accession>
<dbReference type="AlphaFoldDB" id="A0A511JMN5"/>
<protein>
    <submittedName>
        <fullName evidence="1">Uncharacterized protein</fullName>
    </submittedName>
</protein>
<evidence type="ECO:0000313" key="1">
    <source>
        <dbReference type="EMBL" id="GEL99271.1"/>
    </source>
</evidence>
<sequence>MPSAANPAAVATRQDAGLFTRCPSSIRNRPTVSNAWAAIVASARVASPCPRRLAVTQYDAHAESFRRSMWLSATWPTATPSTRIANATVPSSSVRYCAM</sequence>
<reference evidence="1 2" key="1">
    <citation type="submission" date="2019-07" db="EMBL/GenBank/DDBJ databases">
        <title>Whole genome shotgun sequence of Cellulomonas terrae NBRC 100819.</title>
        <authorList>
            <person name="Hosoyama A."/>
            <person name="Uohara A."/>
            <person name="Ohji S."/>
            <person name="Ichikawa N."/>
        </authorList>
    </citation>
    <scope>NUCLEOTIDE SEQUENCE [LARGE SCALE GENOMIC DNA]</scope>
    <source>
        <strain evidence="1 2">NBRC 100819</strain>
    </source>
</reference>
<name>A0A511JMN5_9CELL</name>
<dbReference type="EMBL" id="BJWH01000015">
    <property type="protein sequence ID" value="GEL99271.1"/>
    <property type="molecule type" value="Genomic_DNA"/>
</dbReference>
<dbReference type="Proteomes" id="UP000321049">
    <property type="component" value="Unassembled WGS sequence"/>
</dbReference>
<gene>
    <name evidence="1" type="ORF">CTE05_28180</name>
</gene>
<comment type="caution">
    <text evidence="1">The sequence shown here is derived from an EMBL/GenBank/DDBJ whole genome shotgun (WGS) entry which is preliminary data.</text>
</comment>
<evidence type="ECO:0000313" key="2">
    <source>
        <dbReference type="Proteomes" id="UP000321049"/>
    </source>
</evidence>
<organism evidence="1 2">
    <name type="scientific">Cellulomonas terrae</name>
    <dbReference type="NCBI Taxonomy" id="311234"/>
    <lineage>
        <taxon>Bacteria</taxon>
        <taxon>Bacillati</taxon>
        <taxon>Actinomycetota</taxon>
        <taxon>Actinomycetes</taxon>
        <taxon>Micrococcales</taxon>
        <taxon>Cellulomonadaceae</taxon>
        <taxon>Cellulomonas</taxon>
    </lineage>
</organism>
<proteinExistence type="predicted"/>